<sequence>MRTAFLDLAHCVMTEFDLRADCNVALQEKKDFMTSISHELRDPMHGIGMAVEVLSSSRASAHEDQVALQAVKKCTQTLNGIVEQILSAYRFTNGDTQLQPLTREKVNVAKIVEDVLDTGWMSRLDNNGQTASSLQSVLNLDKDLTNLDLYMNGRDFSRILLILFGNAVKFTTDGLITTTLKVGECTRTDCSLPNSRTHVCLVLNVADTGCGIPPDMTTRIFHEFVQVDAHKPGVGLGLTMARRIITANKGTIKVSSIVGEGSAFEVSLCAEPAAKLEESSTVSDDRPQPIASSFRISTEFDSELRSSLEEHCKVIGLNLDISGKPDIFLGKAGQNFDHVRCPIIVITTDPLQALKTSTRVLREVVCMPVGPHKLRDAMMSLRMKAEIYTKSAIDGPDFDRTEELAQSVSVGLTDLPQIGDLKIVLGHSTPPESTPCSPGSPAVATPSSGSCLIVDDNKVNLTILSTFLKRKGYNCHVALDGGEAVAAVKAREACRQFDIILMDINMPNMNGVEASRRIREYQKSKSLTQSMIVAVSGCSDAEQQSAMARGMSHFFKKPVNLKALARFLEKPDIPVVHT</sequence>
<evidence type="ECO:0000313" key="10">
    <source>
        <dbReference type="Proteomes" id="UP000013776"/>
    </source>
</evidence>
<keyword evidence="4" id="KW-0808">Transferase</keyword>
<dbReference type="Gene3D" id="3.30.565.10">
    <property type="entry name" value="Histidine kinase-like ATPase, C-terminal domain"/>
    <property type="match status" value="1"/>
</dbReference>
<dbReference type="GO" id="GO:0009927">
    <property type="term" value="F:histidine phosphotransfer kinase activity"/>
    <property type="evidence" value="ECO:0007669"/>
    <property type="project" value="TreeGrafter"/>
</dbReference>
<dbReference type="PANTHER" id="PTHR43047">
    <property type="entry name" value="TWO-COMPONENT HISTIDINE PROTEIN KINASE"/>
    <property type="match status" value="1"/>
</dbReference>
<dbReference type="GO" id="GO:0005886">
    <property type="term" value="C:plasma membrane"/>
    <property type="evidence" value="ECO:0007669"/>
    <property type="project" value="TreeGrafter"/>
</dbReference>
<dbReference type="SUPFAM" id="SSF55874">
    <property type="entry name" value="ATPase domain of HSP90 chaperone/DNA topoisomerase II/histidine kinase"/>
    <property type="match status" value="1"/>
</dbReference>
<dbReference type="PROSITE" id="PS50109">
    <property type="entry name" value="HIS_KIN"/>
    <property type="match status" value="1"/>
</dbReference>
<evidence type="ECO:0000256" key="5">
    <source>
        <dbReference type="ARBA" id="ARBA00022777"/>
    </source>
</evidence>
<dbReference type="Pfam" id="PF00512">
    <property type="entry name" value="HisKA"/>
    <property type="match status" value="1"/>
</dbReference>
<evidence type="ECO:0000259" key="7">
    <source>
        <dbReference type="PROSITE" id="PS50109"/>
    </source>
</evidence>
<dbReference type="Pfam" id="PF00072">
    <property type="entry name" value="Response_reg"/>
    <property type="match status" value="1"/>
</dbReference>
<dbReference type="PANTHER" id="PTHR43047:SF72">
    <property type="entry name" value="OSMOSENSING HISTIDINE PROTEIN KINASE SLN1"/>
    <property type="match status" value="1"/>
</dbReference>
<dbReference type="Gene3D" id="1.10.287.130">
    <property type="match status" value="1"/>
</dbReference>
<evidence type="ECO:0000256" key="3">
    <source>
        <dbReference type="ARBA" id="ARBA00022553"/>
    </source>
</evidence>
<comment type="caution">
    <text evidence="9">The sequence shown here is derived from an EMBL/GenBank/DDBJ whole genome shotgun (WGS) entry which is preliminary data.</text>
</comment>
<dbReference type="AlphaFoldDB" id="R4XNI5"/>
<reference evidence="9 10" key="1">
    <citation type="journal article" date="2013" name="MBio">
        <title>Genome sequencing of the plant pathogen Taphrina deformans, the causal agent of peach leaf curl.</title>
        <authorList>
            <person name="Cisse O.H."/>
            <person name="Almeida J.M.G.C.F."/>
            <person name="Fonseca A."/>
            <person name="Kumar A.A."/>
            <person name="Salojaervi J."/>
            <person name="Overmyer K."/>
            <person name="Hauser P.M."/>
            <person name="Pagni M."/>
        </authorList>
    </citation>
    <scope>NUCLEOTIDE SEQUENCE [LARGE SCALE GENOMIC DNA]</scope>
    <source>
        <strain evidence="10">PYCC 5710 / ATCC 11124 / CBS 356.35 / IMI 108563 / JCM 9778 / NBRC 8474</strain>
    </source>
</reference>
<keyword evidence="5" id="KW-0418">Kinase</keyword>
<accession>R4XNI5</accession>
<proteinExistence type="predicted"/>
<dbReference type="EC" id="2.7.13.3" evidence="2"/>
<evidence type="ECO:0000256" key="4">
    <source>
        <dbReference type="ARBA" id="ARBA00022679"/>
    </source>
</evidence>
<keyword evidence="3 6" id="KW-0597">Phosphoprotein</keyword>
<dbReference type="Gene3D" id="3.40.50.2300">
    <property type="match status" value="1"/>
</dbReference>
<protein>
    <recommendedName>
        <fullName evidence="2">histidine kinase</fullName>
        <ecNumber evidence="2">2.7.13.3</ecNumber>
    </recommendedName>
</protein>
<dbReference type="SMART" id="SM00448">
    <property type="entry name" value="REC"/>
    <property type="match status" value="1"/>
</dbReference>
<evidence type="ECO:0000256" key="6">
    <source>
        <dbReference type="PROSITE-ProRule" id="PRU00169"/>
    </source>
</evidence>
<dbReference type="SUPFAM" id="SSF52172">
    <property type="entry name" value="CheY-like"/>
    <property type="match status" value="1"/>
</dbReference>
<dbReference type="Proteomes" id="UP000013776">
    <property type="component" value="Unassembled WGS sequence"/>
</dbReference>
<dbReference type="SUPFAM" id="SSF47384">
    <property type="entry name" value="Homodimeric domain of signal transducing histidine kinase"/>
    <property type="match status" value="1"/>
</dbReference>
<dbReference type="CDD" id="cd17546">
    <property type="entry name" value="REC_hyHK_CKI1_RcsC-like"/>
    <property type="match status" value="1"/>
</dbReference>
<dbReference type="VEuPathDB" id="FungiDB:TAPDE_005347"/>
<dbReference type="SMART" id="SM00387">
    <property type="entry name" value="HATPase_c"/>
    <property type="match status" value="1"/>
</dbReference>
<dbReference type="STRING" id="1097556.R4XNI5"/>
<feature type="domain" description="Response regulatory" evidence="8">
    <location>
        <begin position="450"/>
        <end position="572"/>
    </location>
</feature>
<dbReference type="GO" id="GO:0000155">
    <property type="term" value="F:phosphorelay sensor kinase activity"/>
    <property type="evidence" value="ECO:0007669"/>
    <property type="project" value="InterPro"/>
</dbReference>
<organism evidence="9 10">
    <name type="scientific">Taphrina deformans (strain PYCC 5710 / ATCC 11124 / CBS 356.35 / IMI 108563 / JCM 9778 / NBRC 8474)</name>
    <name type="common">Peach leaf curl fungus</name>
    <name type="synonym">Lalaria deformans</name>
    <dbReference type="NCBI Taxonomy" id="1097556"/>
    <lineage>
        <taxon>Eukaryota</taxon>
        <taxon>Fungi</taxon>
        <taxon>Dikarya</taxon>
        <taxon>Ascomycota</taxon>
        <taxon>Taphrinomycotina</taxon>
        <taxon>Taphrinomycetes</taxon>
        <taxon>Taphrinales</taxon>
        <taxon>Taphrinaceae</taxon>
        <taxon>Taphrina</taxon>
    </lineage>
</organism>
<evidence type="ECO:0000259" key="8">
    <source>
        <dbReference type="PROSITE" id="PS50110"/>
    </source>
</evidence>
<name>R4XNI5_TAPDE</name>
<dbReference type="InterPro" id="IPR003661">
    <property type="entry name" value="HisK_dim/P_dom"/>
</dbReference>
<dbReference type="InterPro" id="IPR005467">
    <property type="entry name" value="His_kinase_dom"/>
</dbReference>
<dbReference type="InterPro" id="IPR003594">
    <property type="entry name" value="HATPase_dom"/>
</dbReference>
<keyword evidence="10" id="KW-1185">Reference proteome</keyword>
<evidence type="ECO:0000256" key="2">
    <source>
        <dbReference type="ARBA" id="ARBA00012438"/>
    </source>
</evidence>
<dbReference type="PRINTS" id="PR00344">
    <property type="entry name" value="BCTRLSENSOR"/>
</dbReference>
<dbReference type="InterPro" id="IPR004358">
    <property type="entry name" value="Sig_transdc_His_kin-like_C"/>
</dbReference>
<evidence type="ECO:0000256" key="1">
    <source>
        <dbReference type="ARBA" id="ARBA00000085"/>
    </source>
</evidence>
<dbReference type="InterPro" id="IPR011006">
    <property type="entry name" value="CheY-like_superfamily"/>
</dbReference>
<dbReference type="eggNOG" id="KOG0519">
    <property type="taxonomic scope" value="Eukaryota"/>
</dbReference>
<dbReference type="InterPro" id="IPR001789">
    <property type="entry name" value="Sig_transdc_resp-reg_receiver"/>
</dbReference>
<dbReference type="OrthoDB" id="303614at2759"/>
<feature type="domain" description="Histidine kinase" evidence="7">
    <location>
        <begin position="35"/>
        <end position="272"/>
    </location>
</feature>
<dbReference type="EMBL" id="CAHR02000311">
    <property type="protein sequence ID" value="CCG84804.1"/>
    <property type="molecule type" value="Genomic_DNA"/>
</dbReference>
<comment type="catalytic activity">
    <reaction evidence="1">
        <text>ATP + protein L-histidine = ADP + protein N-phospho-L-histidine.</text>
        <dbReference type="EC" id="2.7.13.3"/>
    </reaction>
</comment>
<evidence type="ECO:0000313" key="9">
    <source>
        <dbReference type="EMBL" id="CCG84804.1"/>
    </source>
</evidence>
<feature type="modified residue" description="4-aspartylphosphate" evidence="6">
    <location>
        <position position="503"/>
    </location>
</feature>
<gene>
    <name evidence="9" type="ORF">TAPDE_005347</name>
</gene>
<dbReference type="SMART" id="SM00388">
    <property type="entry name" value="HisKA"/>
    <property type="match status" value="1"/>
</dbReference>
<dbReference type="InterPro" id="IPR036890">
    <property type="entry name" value="HATPase_C_sf"/>
</dbReference>
<dbReference type="InterPro" id="IPR036097">
    <property type="entry name" value="HisK_dim/P_sf"/>
</dbReference>
<dbReference type="PROSITE" id="PS50110">
    <property type="entry name" value="RESPONSE_REGULATORY"/>
    <property type="match status" value="1"/>
</dbReference>
<dbReference type="CDD" id="cd00082">
    <property type="entry name" value="HisKA"/>
    <property type="match status" value="1"/>
</dbReference>
<dbReference type="Pfam" id="PF02518">
    <property type="entry name" value="HATPase_c"/>
    <property type="match status" value="1"/>
</dbReference>